<evidence type="ECO:0000256" key="1">
    <source>
        <dbReference type="SAM" id="Phobius"/>
    </source>
</evidence>
<keyword evidence="1" id="KW-1133">Transmembrane helix</keyword>
<keyword evidence="1" id="KW-0472">Membrane</keyword>
<dbReference type="OrthoDB" id="2656719at2759"/>
<protein>
    <recommendedName>
        <fullName evidence="4">WW domain-containing protein</fullName>
    </recommendedName>
</protein>
<reference evidence="2 3" key="1">
    <citation type="submission" date="2014-04" db="EMBL/GenBank/DDBJ databases">
        <authorList>
            <consortium name="DOE Joint Genome Institute"/>
            <person name="Kuo A."/>
            <person name="Ruytinx J."/>
            <person name="Rineau F."/>
            <person name="Colpaert J."/>
            <person name="Kohler A."/>
            <person name="Nagy L.G."/>
            <person name="Floudas D."/>
            <person name="Copeland A."/>
            <person name="Barry K.W."/>
            <person name="Cichocki N."/>
            <person name="Veneault-Fourrey C."/>
            <person name="LaButti K."/>
            <person name="Lindquist E.A."/>
            <person name="Lipzen A."/>
            <person name="Lundell T."/>
            <person name="Morin E."/>
            <person name="Murat C."/>
            <person name="Sun H."/>
            <person name="Tunlid A."/>
            <person name="Henrissat B."/>
            <person name="Grigoriev I.V."/>
            <person name="Hibbett D.S."/>
            <person name="Martin F."/>
            <person name="Nordberg H.P."/>
            <person name="Cantor M.N."/>
            <person name="Hua S.X."/>
        </authorList>
    </citation>
    <scope>NUCLEOTIDE SEQUENCE [LARGE SCALE GENOMIC DNA]</scope>
    <source>
        <strain evidence="2 3">UH-Slu-Lm8-n1</strain>
    </source>
</reference>
<name>A0A0C9Z478_9AGAM</name>
<dbReference type="STRING" id="930992.A0A0C9Z478"/>
<dbReference type="EMBL" id="KN836335">
    <property type="protein sequence ID" value="KIK32220.1"/>
    <property type="molecule type" value="Genomic_DNA"/>
</dbReference>
<accession>A0A0C9Z478</accession>
<dbReference type="Proteomes" id="UP000054485">
    <property type="component" value="Unassembled WGS sequence"/>
</dbReference>
<dbReference type="InParanoid" id="A0A0C9Z478"/>
<evidence type="ECO:0000313" key="3">
    <source>
        <dbReference type="Proteomes" id="UP000054485"/>
    </source>
</evidence>
<sequence>MSTTPSLTTIPTSTPTTDAALLKRGIPSWPSELQRYSQAVMLDSALGANYFVKCKQVDPFEDQNYGVWEGIVHPSGVLYYFDASTKTYTGSNIKKYTSNQLDNLQNWIGAARRRLQEDAWYMVVEPVATEDGDYYEYYCVVPDAHIITWFEDFNADLLFQECAFAREWNHKRLELEAQFWKHIDFFPRHYSMQPSDATELRAQLEWFLAEGLTLEQSTAASLFWSTDQTEKVIARLINFENLLDSNLFLREQGVAYCGRIWNILRHHQFLNYYGLPEARLMRTHSIEGGERRRNVRFLSLLAIAAMFGVPALVLEHVEKLHVDGIVNLLDIGKFLDHFNDDNMRHSTLAGVIMAVDASILAIPDIGSQTITRALCSLSLILSVHCIFAGVVAQHFGQKMKSLEFAVRSSLTLHS</sequence>
<feature type="transmembrane region" description="Helical" evidence="1">
    <location>
        <begin position="295"/>
        <end position="314"/>
    </location>
</feature>
<evidence type="ECO:0000313" key="2">
    <source>
        <dbReference type="EMBL" id="KIK32220.1"/>
    </source>
</evidence>
<reference evidence="3" key="2">
    <citation type="submission" date="2015-01" db="EMBL/GenBank/DDBJ databases">
        <title>Evolutionary Origins and Diversification of the Mycorrhizal Mutualists.</title>
        <authorList>
            <consortium name="DOE Joint Genome Institute"/>
            <consortium name="Mycorrhizal Genomics Consortium"/>
            <person name="Kohler A."/>
            <person name="Kuo A."/>
            <person name="Nagy L.G."/>
            <person name="Floudas D."/>
            <person name="Copeland A."/>
            <person name="Barry K.W."/>
            <person name="Cichocki N."/>
            <person name="Veneault-Fourrey C."/>
            <person name="LaButti K."/>
            <person name="Lindquist E.A."/>
            <person name="Lipzen A."/>
            <person name="Lundell T."/>
            <person name="Morin E."/>
            <person name="Murat C."/>
            <person name="Riley R."/>
            <person name="Ohm R."/>
            <person name="Sun H."/>
            <person name="Tunlid A."/>
            <person name="Henrissat B."/>
            <person name="Grigoriev I.V."/>
            <person name="Hibbett D.S."/>
            <person name="Martin F."/>
        </authorList>
    </citation>
    <scope>NUCLEOTIDE SEQUENCE [LARGE SCALE GENOMIC DNA]</scope>
    <source>
        <strain evidence="3">UH-Slu-Lm8-n1</strain>
    </source>
</reference>
<proteinExistence type="predicted"/>
<evidence type="ECO:0008006" key="4">
    <source>
        <dbReference type="Google" id="ProtNLM"/>
    </source>
</evidence>
<gene>
    <name evidence="2" type="ORF">CY34DRAFT_19199</name>
</gene>
<keyword evidence="3" id="KW-1185">Reference proteome</keyword>
<dbReference type="AlphaFoldDB" id="A0A0C9Z478"/>
<keyword evidence="1" id="KW-0812">Transmembrane</keyword>
<organism evidence="2 3">
    <name type="scientific">Suillus luteus UH-Slu-Lm8-n1</name>
    <dbReference type="NCBI Taxonomy" id="930992"/>
    <lineage>
        <taxon>Eukaryota</taxon>
        <taxon>Fungi</taxon>
        <taxon>Dikarya</taxon>
        <taxon>Basidiomycota</taxon>
        <taxon>Agaricomycotina</taxon>
        <taxon>Agaricomycetes</taxon>
        <taxon>Agaricomycetidae</taxon>
        <taxon>Boletales</taxon>
        <taxon>Suillineae</taxon>
        <taxon>Suillaceae</taxon>
        <taxon>Suillus</taxon>
    </lineage>
</organism>
<feature type="transmembrane region" description="Helical" evidence="1">
    <location>
        <begin position="343"/>
        <end position="362"/>
    </location>
</feature>
<feature type="transmembrane region" description="Helical" evidence="1">
    <location>
        <begin position="374"/>
        <end position="395"/>
    </location>
</feature>
<dbReference type="HOGENOM" id="CLU_046456_0_0_1"/>